<evidence type="ECO:0000259" key="4">
    <source>
        <dbReference type="PROSITE" id="PS50042"/>
    </source>
</evidence>
<name>A0ABT4LHA4_9PROT</name>
<dbReference type="PROSITE" id="PS51063">
    <property type="entry name" value="HTH_CRP_2"/>
    <property type="match status" value="1"/>
</dbReference>
<keyword evidence="1" id="KW-0805">Transcription regulation</keyword>
<dbReference type="InterPro" id="IPR036388">
    <property type="entry name" value="WH-like_DNA-bd_sf"/>
</dbReference>
<accession>A0ABT4LHA4</accession>
<evidence type="ECO:0000256" key="1">
    <source>
        <dbReference type="ARBA" id="ARBA00023015"/>
    </source>
</evidence>
<evidence type="ECO:0000259" key="5">
    <source>
        <dbReference type="PROSITE" id="PS51063"/>
    </source>
</evidence>
<keyword evidence="3" id="KW-0804">Transcription</keyword>
<dbReference type="EMBL" id="JAPWGY010000002">
    <property type="protein sequence ID" value="MCZ4280320.1"/>
    <property type="molecule type" value="Genomic_DNA"/>
</dbReference>
<dbReference type="InterPro" id="IPR000595">
    <property type="entry name" value="cNMP-bd_dom"/>
</dbReference>
<dbReference type="Gene3D" id="2.60.120.10">
    <property type="entry name" value="Jelly Rolls"/>
    <property type="match status" value="1"/>
</dbReference>
<comment type="caution">
    <text evidence="6">The sequence shown here is derived from an EMBL/GenBank/DDBJ whole genome shotgun (WGS) entry which is preliminary data.</text>
</comment>
<evidence type="ECO:0000313" key="7">
    <source>
        <dbReference type="Proteomes" id="UP001069802"/>
    </source>
</evidence>
<feature type="domain" description="Cyclic nucleotide-binding" evidence="4">
    <location>
        <begin position="19"/>
        <end position="139"/>
    </location>
</feature>
<dbReference type="SUPFAM" id="SSF46785">
    <property type="entry name" value="Winged helix' DNA-binding domain"/>
    <property type="match status" value="1"/>
</dbReference>
<feature type="domain" description="HTH crp-type" evidence="5">
    <location>
        <begin position="153"/>
        <end position="221"/>
    </location>
</feature>
<evidence type="ECO:0000256" key="2">
    <source>
        <dbReference type="ARBA" id="ARBA00023125"/>
    </source>
</evidence>
<dbReference type="Pfam" id="PF00027">
    <property type="entry name" value="cNMP_binding"/>
    <property type="match status" value="1"/>
</dbReference>
<dbReference type="RefSeq" id="WP_269422529.1">
    <property type="nucleotide sequence ID" value="NZ_JAPWGY010000002.1"/>
</dbReference>
<dbReference type="InterPro" id="IPR036390">
    <property type="entry name" value="WH_DNA-bd_sf"/>
</dbReference>
<sequence length="243" mass="26913">MRHQPIGQKELQILSRVVIFSQLPGKLLAELFDKLSVSVFDESTILFLAGDEADGFFVVLEGEVHLSALTAEGAQSLVRIVEREESFAEAAMLGLGKFPINATAQPGTVIAKVPKKTFEEKIIPDTEASLHLLSALIQRQQYLIREIKVLKSLSPCQRVASYLLAIFESQEWKGHGALPRCKQVIAGHIGIDPASFSRALRRLEDAGIVCEGHEVLIKDPEKLRRYCADFGYLSDQEKILMSA</sequence>
<dbReference type="Pfam" id="PF13545">
    <property type="entry name" value="HTH_Crp_2"/>
    <property type="match status" value="1"/>
</dbReference>
<keyword evidence="7" id="KW-1185">Reference proteome</keyword>
<reference evidence="6" key="1">
    <citation type="submission" date="2022-12" db="EMBL/GenBank/DDBJ databases">
        <title>Bacterial isolates from different developmental stages of Nematostella vectensis.</title>
        <authorList>
            <person name="Fraune S."/>
        </authorList>
    </citation>
    <scope>NUCLEOTIDE SEQUENCE</scope>
    <source>
        <strain evidence="6">G21630-S1</strain>
    </source>
</reference>
<evidence type="ECO:0000256" key="3">
    <source>
        <dbReference type="ARBA" id="ARBA00023163"/>
    </source>
</evidence>
<dbReference type="InterPro" id="IPR014710">
    <property type="entry name" value="RmlC-like_jellyroll"/>
</dbReference>
<dbReference type="SMART" id="SM00100">
    <property type="entry name" value="cNMP"/>
    <property type="match status" value="1"/>
</dbReference>
<gene>
    <name evidence="6" type="ORF">O4H49_06000</name>
</gene>
<dbReference type="Proteomes" id="UP001069802">
    <property type="component" value="Unassembled WGS sequence"/>
</dbReference>
<dbReference type="InterPro" id="IPR018490">
    <property type="entry name" value="cNMP-bd_dom_sf"/>
</dbReference>
<dbReference type="InterPro" id="IPR012318">
    <property type="entry name" value="HTH_CRP"/>
</dbReference>
<dbReference type="PROSITE" id="PS50042">
    <property type="entry name" value="CNMP_BINDING_3"/>
    <property type="match status" value="1"/>
</dbReference>
<organism evidence="6 7">
    <name type="scientific">Kiloniella laminariae</name>
    <dbReference type="NCBI Taxonomy" id="454162"/>
    <lineage>
        <taxon>Bacteria</taxon>
        <taxon>Pseudomonadati</taxon>
        <taxon>Pseudomonadota</taxon>
        <taxon>Alphaproteobacteria</taxon>
        <taxon>Rhodospirillales</taxon>
        <taxon>Kiloniellaceae</taxon>
        <taxon>Kiloniella</taxon>
    </lineage>
</organism>
<dbReference type="CDD" id="cd00038">
    <property type="entry name" value="CAP_ED"/>
    <property type="match status" value="1"/>
</dbReference>
<dbReference type="Gene3D" id="1.10.10.10">
    <property type="entry name" value="Winged helix-like DNA-binding domain superfamily/Winged helix DNA-binding domain"/>
    <property type="match status" value="1"/>
</dbReference>
<proteinExistence type="predicted"/>
<dbReference type="SUPFAM" id="SSF51206">
    <property type="entry name" value="cAMP-binding domain-like"/>
    <property type="match status" value="1"/>
</dbReference>
<keyword evidence="2" id="KW-0238">DNA-binding</keyword>
<protein>
    <submittedName>
        <fullName evidence="6">Crp/Fnr family transcriptional regulator</fullName>
    </submittedName>
</protein>
<evidence type="ECO:0000313" key="6">
    <source>
        <dbReference type="EMBL" id="MCZ4280320.1"/>
    </source>
</evidence>